<accession>A0A7W6J4G5</accession>
<proteinExistence type="inferred from homology"/>
<dbReference type="PIRSF" id="PIRSF005859">
    <property type="entry name" value="PBR"/>
    <property type="match status" value="1"/>
</dbReference>
<dbReference type="PANTHER" id="PTHR10057:SF0">
    <property type="entry name" value="TRANSLOCATOR PROTEIN"/>
    <property type="match status" value="1"/>
</dbReference>
<dbReference type="RefSeq" id="WP_183364937.1">
    <property type="nucleotide sequence ID" value="NZ_JACIEZ010000002.1"/>
</dbReference>
<evidence type="ECO:0000256" key="5">
    <source>
        <dbReference type="ARBA" id="ARBA00023136"/>
    </source>
</evidence>
<feature type="transmembrane region" description="Helical" evidence="6">
    <location>
        <begin position="48"/>
        <end position="69"/>
    </location>
</feature>
<comment type="similarity">
    <text evidence="2">Belongs to the TspO/BZRP family.</text>
</comment>
<dbReference type="EMBL" id="JACIEZ010000002">
    <property type="protein sequence ID" value="MBB4063726.1"/>
    <property type="molecule type" value="Genomic_DNA"/>
</dbReference>
<comment type="subcellular location">
    <subcellularLocation>
        <location evidence="1">Membrane</location>
        <topology evidence="1">Multi-pass membrane protein</topology>
    </subcellularLocation>
</comment>
<dbReference type="Gene3D" id="1.20.1260.100">
    <property type="entry name" value="TspO/MBR protein"/>
    <property type="match status" value="1"/>
</dbReference>
<evidence type="ECO:0000256" key="3">
    <source>
        <dbReference type="ARBA" id="ARBA00022692"/>
    </source>
</evidence>
<dbReference type="FunFam" id="1.20.1260.100:FF:000001">
    <property type="entry name" value="translocator protein 2"/>
    <property type="match status" value="1"/>
</dbReference>
<evidence type="ECO:0000313" key="8">
    <source>
        <dbReference type="Proteomes" id="UP000528286"/>
    </source>
</evidence>
<dbReference type="InterPro" id="IPR038330">
    <property type="entry name" value="TspO/MBR-related_sf"/>
</dbReference>
<keyword evidence="8" id="KW-1185">Reference proteome</keyword>
<reference evidence="7 8" key="1">
    <citation type="submission" date="2020-08" db="EMBL/GenBank/DDBJ databases">
        <title>Genomic Encyclopedia of Type Strains, Phase IV (KMG-IV): sequencing the most valuable type-strain genomes for metagenomic binning, comparative biology and taxonomic classification.</title>
        <authorList>
            <person name="Goeker M."/>
        </authorList>
    </citation>
    <scope>NUCLEOTIDE SEQUENCE [LARGE SCALE GENOMIC DNA]</scope>
    <source>
        <strain evidence="7 8">DSM 29853</strain>
    </source>
</reference>
<evidence type="ECO:0000256" key="6">
    <source>
        <dbReference type="SAM" id="Phobius"/>
    </source>
</evidence>
<dbReference type="AlphaFoldDB" id="A0A7W6J4G5"/>
<dbReference type="PANTHER" id="PTHR10057">
    <property type="entry name" value="PERIPHERAL-TYPE BENZODIAZEPINE RECEPTOR"/>
    <property type="match status" value="1"/>
</dbReference>
<dbReference type="Proteomes" id="UP000528286">
    <property type="component" value="Unassembled WGS sequence"/>
</dbReference>
<name>A0A7W6J4G5_9HYPH</name>
<dbReference type="GO" id="GO:0016020">
    <property type="term" value="C:membrane"/>
    <property type="evidence" value="ECO:0007669"/>
    <property type="project" value="UniProtKB-SubCell"/>
</dbReference>
<dbReference type="GO" id="GO:0033013">
    <property type="term" value="P:tetrapyrrole metabolic process"/>
    <property type="evidence" value="ECO:0007669"/>
    <property type="project" value="UniProtKB-ARBA"/>
</dbReference>
<evidence type="ECO:0000313" key="7">
    <source>
        <dbReference type="EMBL" id="MBB4063726.1"/>
    </source>
</evidence>
<gene>
    <name evidence="7" type="ORF">GGR23_000903</name>
</gene>
<keyword evidence="5 6" id="KW-0472">Membrane</keyword>
<organism evidence="7 8">
    <name type="scientific">Gellertiella hungarica</name>
    <dbReference type="NCBI Taxonomy" id="1572859"/>
    <lineage>
        <taxon>Bacteria</taxon>
        <taxon>Pseudomonadati</taxon>
        <taxon>Pseudomonadota</taxon>
        <taxon>Alphaproteobacteria</taxon>
        <taxon>Hyphomicrobiales</taxon>
        <taxon>Rhizobiaceae</taxon>
        <taxon>Gellertiella</taxon>
    </lineage>
</organism>
<dbReference type="CDD" id="cd15904">
    <property type="entry name" value="TSPO_MBR"/>
    <property type="match status" value="1"/>
</dbReference>
<evidence type="ECO:0000256" key="2">
    <source>
        <dbReference type="ARBA" id="ARBA00007524"/>
    </source>
</evidence>
<sequence>MTATRSPWATALLFILLTLGGGLLIGSVSMPDAWFASLVKPSFQPPNWLFGPVWSVLYILIGIAGARLFMKASSSPAMKLWWMQLVLNFLWSPAFFALHMPGTALAIVALLWITLVALIRAAFPVDRPAALLLVPYLLWVSFATLLNGAIVMLN</sequence>
<comment type="caution">
    <text evidence="7">The sequence shown here is derived from an EMBL/GenBank/DDBJ whole genome shotgun (WGS) entry which is preliminary data.</text>
</comment>
<evidence type="ECO:0000256" key="1">
    <source>
        <dbReference type="ARBA" id="ARBA00004141"/>
    </source>
</evidence>
<evidence type="ECO:0000256" key="4">
    <source>
        <dbReference type="ARBA" id="ARBA00022989"/>
    </source>
</evidence>
<protein>
    <submittedName>
        <fullName evidence="7">Tryptophan-rich sensory protein</fullName>
    </submittedName>
</protein>
<feature type="transmembrane region" description="Helical" evidence="6">
    <location>
        <begin position="104"/>
        <end position="123"/>
    </location>
</feature>
<keyword evidence="4 6" id="KW-1133">Transmembrane helix</keyword>
<keyword evidence="3 6" id="KW-0812">Transmembrane</keyword>
<feature type="transmembrane region" description="Helical" evidence="6">
    <location>
        <begin position="130"/>
        <end position="153"/>
    </location>
</feature>
<dbReference type="InterPro" id="IPR004307">
    <property type="entry name" value="TspO_MBR"/>
</dbReference>
<feature type="transmembrane region" description="Helical" evidence="6">
    <location>
        <begin position="81"/>
        <end position="98"/>
    </location>
</feature>
<dbReference type="Pfam" id="PF03073">
    <property type="entry name" value="TspO_MBR"/>
    <property type="match status" value="1"/>
</dbReference>